<organism evidence="1 2">
    <name type="scientific">Gigaspora margarita</name>
    <dbReference type="NCBI Taxonomy" id="4874"/>
    <lineage>
        <taxon>Eukaryota</taxon>
        <taxon>Fungi</taxon>
        <taxon>Fungi incertae sedis</taxon>
        <taxon>Mucoromycota</taxon>
        <taxon>Glomeromycotina</taxon>
        <taxon>Glomeromycetes</taxon>
        <taxon>Diversisporales</taxon>
        <taxon>Gigasporaceae</taxon>
        <taxon>Gigaspora</taxon>
    </lineage>
</organism>
<name>A0A8H4AK68_GIGMA</name>
<dbReference type="Proteomes" id="UP000439903">
    <property type="component" value="Unassembled WGS sequence"/>
</dbReference>
<dbReference type="AlphaFoldDB" id="A0A8H4AK68"/>
<sequence length="119" mass="14083">MEIDKDLDCCYKNGNREKAHEINQAREIQVKKDEYEAFKDCERLTKIETKTDKQTRVKDKDKAFPCYKKTTVMDSIDETIECSYINRIGTEQDEEPNTTNNLEHACEVWKKKVEKLKIT</sequence>
<accession>A0A8H4AK68</accession>
<comment type="caution">
    <text evidence="1">The sequence shown here is derived from an EMBL/GenBank/DDBJ whole genome shotgun (WGS) entry which is preliminary data.</text>
</comment>
<gene>
    <name evidence="1" type="ORF">F8M41_019324</name>
</gene>
<protein>
    <submittedName>
        <fullName evidence="1">Uncharacterized protein</fullName>
    </submittedName>
</protein>
<dbReference type="EMBL" id="WTPW01000499">
    <property type="protein sequence ID" value="KAF0505205.1"/>
    <property type="molecule type" value="Genomic_DNA"/>
</dbReference>
<keyword evidence="2" id="KW-1185">Reference proteome</keyword>
<evidence type="ECO:0000313" key="1">
    <source>
        <dbReference type="EMBL" id="KAF0505205.1"/>
    </source>
</evidence>
<evidence type="ECO:0000313" key="2">
    <source>
        <dbReference type="Proteomes" id="UP000439903"/>
    </source>
</evidence>
<proteinExistence type="predicted"/>
<reference evidence="1 2" key="1">
    <citation type="journal article" date="2019" name="Environ. Microbiol.">
        <title>At the nexus of three kingdoms: the genome of the mycorrhizal fungus Gigaspora margarita provides insights into plant, endobacterial and fungal interactions.</title>
        <authorList>
            <person name="Venice F."/>
            <person name="Ghignone S."/>
            <person name="Salvioli di Fossalunga A."/>
            <person name="Amselem J."/>
            <person name="Novero M."/>
            <person name="Xianan X."/>
            <person name="Sedzielewska Toro K."/>
            <person name="Morin E."/>
            <person name="Lipzen A."/>
            <person name="Grigoriev I.V."/>
            <person name="Henrissat B."/>
            <person name="Martin F.M."/>
            <person name="Bonfante P."/>
        </authorList>
    </citation>
    <scope>NUCLEOTIDE SEQUENCE [LARGE SCALE GENOMIC DNA]</scope>
    <source>
        <strain evidence="1 2">BEG34</strain>
    </source>
</reference>